<reference evidence="1" key="1">
    <citation type="submission" date="2020-08" db="EMBL/GenBank/DDBJ databases">
        <title>Spodoptera exigua strain:BAW_Kor-Di-RS1 Genome sequencing and assembly.</title>
        <authorList>
            <person name="Kim J."/>
            <person name="Nam H.Y."/>
            <person name="Kwon M."/>
            <person name="Choi J.H."/>
            <person name="Cho S.R."/>
            <person name="Kim G.-H."/>
        </authorList>
    </citation>
    <scope>NUCLEOTIDE SEQUENCE</scope>
    <source>
        <strain evidence="1">BAW_Kor-Di-RS1</strain>
        <tissue evidence="1">Whole-body</tissue>
    </source>
</reference>
<name>A0A835KZJ2_SPOEX</name>
<dbReference type="Pfam" id="PF03564">
    <property type="entry name" value="DUF1759"/>
    <property type="match status" value="1"/>
</dbReference>
<organism evidence="1 2">
    <name type="scientific">Spodoptera exigua</name>
    <name type="common">Beet armyworm</name>
    <name type="synonym">Noctua fulgens</name>
    <dbReference type="NCBI Taxonomy" id="7107"/>
    <lineage>
        <taxon>Eukaryota</taxon>
        <taxon>Metazoa</taxon>
        <taxon>Ecdysozoa</taxon>
        <taxon>Arthropoda</taxon>
        <taxon>Hexapoda</taxon>
        <taxon>Insecta</taxon>
        <taxon>Pterygota</taxon>
        <taxon>Neoptera</taxon>
        <taxon>Endopterygota</taxon>
        <taxon>Lepidoptera</taxon>
        <taxon>Glossata</taxon>
        <taxon>Ditrysia</taxon>
        <taxon>Noctuoidea</taxon>
        <taxon>Noctuidae</taxon>
        <taxon>Amphipyrinae</taxon>
        <taxon>Spodoptera</taxon>
    </lineage>
</organism>
<dbReference type="Proteomes" id="UP000648187">
    <property type="component" value="Unassembled WGS sequence"/>
</dbReference>
<dbReference type="InterPro" id="IPR005312">
    <property type="entry name" value="DUF1759"/>
</dbReference>
<dbReference type="EMBL" id="JACKWZ010000387">
    <property type="protein sequence ID" value="KAF9408382.1"/>
    <property type="molecule type" value="Genomic_DNA"/>
</dbReference>
<dbReference type="PANTHER" id="PTHR47331:SF5">
    <property type="entry name" value="RIBONUCLEASE H"/>
    <property type="match status" value="1"/>
</dbReference>
<evidence type="ECO:0008006" key="3">
    <source>
        <dbReference type="Google" id="ProtNLM"/>
    </source>
</evidence>
<proteinExistence type="predicted"/>
<sequence length="563" mass="64909">MASKSIKADEADLVKQRGIIKRKLTLFKKHIHFIQNNWSLTDIQVIELKKELTEFKSIHKTFLEIQTLIELNMNISEFTDEPDPECEQFENDYQLMVAQASQLIQLNDKPVTNSEPNKEHSGGIQYLPFTYHTSQATIMIGSSTGKYFMCLSQLSDTIHKNLRALDTLGEETEYWDTLIIYLVSSKLDSNTLRYWEEYKNTLTDMPTLDCLKKFLKNRAYLLETLEDAKINNNISKTESQVGRNTKSFTKHHTPKEPTCSICKQHHLLFSCERFRQMSIEQRIKEVEKSKVCSNCLHPGHDYKSCRGGACNTNTLCLIINQISNSVPHTYIHRNTIQIPSCIQLADPDFNIPAPINLLLGADIFWQVMGTGKIPLGKQQPVLQETELGWLISGCISDIQTQNTNQNSSFFVNQISDNMNRFWELENISTPSDISQIAQQTCEEIFTSTTTRKDDGRFVECLGQSYNQAKNRFLNIEKRFKSDPTYQQEYLTFMQEYLGHMTKNTYRNTKTPSYYIPHHGIIQVIMRDFYCDDLLTGSDKKSRLIDIALSVNTALKSAQFPLRK</sequence>
<keyword evidence="2" id="KW-1185">Reference proteome</keyword>
<accession>A0A835KZJ2</accession>
<comment type="caution">
    <text evidence="1">The sequence shown here is derived from an EMBL/GenBank/DDBJ whole genome shotgun (WGS) entry which is preliminary data.</text>
</comment>
<evidence type="ECO:0000313" key="1">
    <source>
        <dbReference type="EMBL" id="KAF9408382.1"/>
    </source>
</evidence>
<protein>
    <recommendedName>
        <fullName evidence="3">Peptidase aspartic putative domain-containing protein</fullName>
    </recommendedName>
</protein>
<gene>
    <name evidence="1" type="ORF">HW555_011919</name>
</gene>
<evidence type="ECO:0000313" key="2">
    <source>
        <dbReference type="Proteomes" id="UP000648187"/>
    </source>
</evidence>
<dbReference type="PANTHER" id="PTHR47331">
    <property type="entry name" value="PHD-TYPE DOMAIN-CONTAINING PROTEIN"/>
    <property type="match status" value="1"/>
</dbReference>
<dbReference type="AlphaFoldDB" id="A0A835KZJ2"/>